<evidence type="ECO:0000256" key="3">
    <source>
        <dbReference type="ARBA" id="ARBA00022692"/>
    </source>
</evidence>
<keyword evidence="4 8" id="KW-1133">Transmembrane helix</keyword>
<accession>A0A6L2PID4</accession>
<sequence>MLPITAFWISTPFSSSFIIRAHSISKSGKETGFVILFTKPVGYPLLDASYVARDEAMCAKGGPKELDNVMIVTTVKLRPTPPSHNSACARARYTRSVCLLAVQRLLVQWLQISRVRNSSRFATEGLASTTSLQHRSKNAATEAFVIMTLAFVQVSCLMTTNDVLTGEQRHILACVETILHRHFTPQHTVLVSMPSGEHGVGQRSLSIRPCKLDHAALVEFSLQSINEKNIWNVQISCPGVEILENSLEETDRHHNYVIYTWPGQEESDVLMNLISEVEEIYTKASFDPRKRFLVVIPDTGNQGPSEAAASVLKELWSKYMILDILVLVPDITVREQLLLYTWYPYHDSRGYIVLVNSWVMEDDGYLLKNSELFLEKIPRKINCPPLRVAIMNVEPFVVLKGTHKNHSNEKMYIFEGPEIDLLHIITKHLNISFYYLPPPPDHLPFLDKLSSTIQKVVLGEADIGIGTLLLISDAASFADYTVPYFITGERWYVPCPKPFPRLEKVAAIFLPATWIMIVIVLLLVVILTWISAKRSDGNESRHYRSVSACFLNTFAVFLGVSVPDLPYTSLTRLCFFSFVWYSLAVITVFQTSFTSILVDPGVIDQIRSFEEMLSSGIEFGYNKDTHYYYYPEGSELYGEKEMLKHGQNCHDYKECLLRVITKGDYATLRSEIYAEYFVATTMPKRVKPLCSLEPSFKKYQVNAYMTKDTPLLDPFNTVIKRLLESGFVDKIV</sequence>
<organism evidence="9 10">
    <name type="scientific">Coptotermes formosanus</name>
    <name type="common">Formosan subterranean termite</name>
    <dbReference type="NCBI Taxonomy" id="36987"/>
    <lineage>
        <taxon>Eukaryota</taxon>
        <taxon>Metazoa</taxon>
        <taxon>Ecdysozoa</taxon>
        <taxon>Arthropoda</taxon>
        <taxon>Hexapoda</taxon>
        <taxon>Insecta</taxon>
        <taxon>Pterygota</taxon>
        <taxon>Neoptera</taxon>
        <taxon>Polyneoptera</taxon>
        <taxon>Dictyoptera</taxon>
        <taxon>Blattodea</taxon>
        <taxon>Blattoidea</taxon>
        <taxon>Termitoidae</taxon>
        <taxon>Rhinotermitidae</taxon>
        <taxon>Coptotermes</taxon>
    </lineage>
</organism>
<feature type="transmembrane region" description="Helical" evidence="8">
    <location>
        <begin position="575"/>
        <end position="598"/>
    </location>
</feature>
<dbReference type="PANTHER" id="PTHR42643">
    <property type="entry name" value="IONOTROPIC RECEPTOR 20A-RELATED"/>
    <property type="match status" value="1"/>
</dbReference>
<dbReference type="FunCoup" id="A0A6L2PID4">
    <property type="interactions" value="11"/>
</dbReference>
<evidence type="ECO:0008006" key="11">
    <source>
        <dbReference type="Google" id="ProtNLM"/>
    </source>
</evidence>
<dbReference type="OrthoDB" id="6506757at2759"/>
<evidence type="ECO:0000256" key="8">
    <source>
        <dbReference type="SAM" id="Phobius"/>
    </source>
</evidence>
<gene>
    <name evidence="9" type="ORF">Cfor_02720</name>
</gene>
<dbReference type="Proteomes" id="UP000502823">
    <property type="component" value="Unassembled WGS sequence"/>
</dbReference>
<dbReference type="AlphaFoldDB" id="A0A6L2PID4"/>
<evidence type="ECO:0000256" key="4">
    <source>
        <dbReference type="ARBA" id="ARBA00022989"/>
    </source>
</evidence>
<evidence type="ECO:0000313" key="9">
    <source>
        <dbReference type="EMBL" id="GFG32323.1"/>
    </source>
</evidence>
<keyword evidence="7" id="KW-0325">Glycoprotein</keyword>
<keyword evidence="2" id="KW-1003">Cell membrane</keyword>
<evidence type="ECO:0000256" key="6">
    <source>
        <dbReference type="ARBA" id="ARBA00023170"/>
    </source>
</evidence>
<feature type="non-terminal residue" evidence="9">
    <location>
        <position position="732"/>
    </location>
</feature>
<evidence type="ECO:0000256" key="5">
    <source>
        <dbReference type="ARBA" id="ARBA00023136"/>
    </source>
</evidence>
<dbReference type="InterPro" id="IPR052192">
    <property type="entry name" value="Insect_Ionotropic_Sensory_Rcpt"/>
</dbReference>
<dbReference type="PANTHER" id="PTHR42643:SF30">
    <property type="entry name" value="IONOTROPIC RECEPTOR 40A-RELATED"/>
    <property type="match status" value="1"/>
</dbReference>
<proteinExistence type="predicted"/>
<feature type="transmembrane region" description="Helical" evidence="8">
    <location>
        <begin position="542"/>
        <end position="563"/>
    </location>
</feature>
<dbReference type="SUPFAM" id="SSF53850">
    <property type="entry name" value="Periplasmic binding protein-like II"/>
    <property type="match status" value="1"/>
</dbReference>
<feature type="transmembrane region" description="Helical" evidence="8">
    <location>
        <begin position="505"/>
        <end position="530"/>
    </location>
</feature>
<keyword evidence="6" id="KW-0675">Receptor</keyword>
<keyword evidence="3 8" id="KW-0812">Transmembrane</keyword>
<reference evidence="10" key="1">
    <citation type="submission" date="2020-01" db="EMBL/GenBank/DDBJ databases">
        <title>Draft genome sequence of the Termite Coptotermes fromosanus.</title>
        <authorList>
            <person name="Itakura S."/>
            <person name="Yosikawa Y."/>
            <person name="Umezawa K."/>
        </authorList>
    </citation>
    <scope>NUCLEOTIDE SEQUENCE [LARGE SCALE GENOMIC DNA]</scope>
</reference>
<keyword evidence="5 8" id="KW-0472">Membrane</keyword>
<keyword evidence="10" id="KW-1185">Reference proteome</keyword>
<dbReference type="Gene3D" id="3.40.190.10">
    <property type="entry name" value="Periplasmic binding protein-like II"/>
    <property type="match status" value="1"/>
</dbReference>
<comment type="subcellular location">
    <subcellularLocation>
        <location evidence="1">Cell membrane</location>
        <topology evidence="1">Multi-pass membrane protein</topology>
    </subcellularLocation>
</comment>
<evidence type="ECO:0000313" key="10">
    <source>
        <dbReference type="Proteomes" id="UP000502823"/>
    </source>
</evidence>
<comment type="caution">
    <text evidence="9">The sequence shown here is derived from an EMBL/GenBank/DDBJ whole genome shotgun (WGS) entry which is preliminary data.</text>
</comment>
<evidence type="ECO:0000256" key="1">
    <source>
        <dbReference type="ARBA" id="ARBA00004651"/>
    </source>
</evidence>
<dbReference type="EMBL" id="BLKM01000358">
    <property type="protein sequence ID" value="GFG32323.1"/>
    <property type="molecule type" value="Genomic_DNA"/>
</dbReference>
<evidence type="ECO:0000256" key="2">
    <source>
        <dbReference type="ARBA" id="ARBA00022475"/>
    </source>
</evidence>
<dbReference type="InParanoid" id="A0A6L2PID4"/>
<protein>
    <recommendedName>
        <fullName evidence="11">Ionotropic glutamate receptor C-terminal domain-containing protein</fullName>
    </recommendedName>
</protein>
<name>A0A6L2PID4_COPFO</name>
<evidence type="ECO:0000256" key="7">
    <source>
        <dbReference type="ARBA" id="ARBA00023180"/>
    </source>
</evidence>
<dbReference type="Gene3D" id="1.10.287.70">
    <property type="match status" value="1"/>
</dbReference>
<dbReference type="GO" id="GO:0005886">
    <property type="term" value="C:plasma membrane"/>
    <property type="evidence" value="ECO:0007669"/>
    <property type="project" value="UniProtKB-SubCell"/>
</dbReference>